<evidence type="ECO:0000256" key="1">
    <source>
        <dbReference type="SAM" id="SignalP"/>
    </source>
</evidence>
<feature type="signal peptide" evidence="1">
    <location>
        <begin position="1"/>
        <end position="21"/>
    </location>
</feature>
<dbReference type="RefSeq" id="WP_124012242.1">
    <property type="nucleotide sequence ID" value="NZ_CP034073.1"/>
</dbReference>
<dbReference type="EMBL" id="CP034073">
    <property type="protein sequence ID" value="AZG35260.1"/>
    <property type="molecule type" value="Genomic_DNA"/>
</dbReference>
<dbReference type="Proteomes" id="UP000278855">
    <property type="component" value="Unassembled WGS sequence"/>
</dbReference>
<dbReference type="Proteomes" id="UP000273778">
    <property type="component" value="Chromosome"/>
</dbReference>
<dbReference type="EMBL" id="RKKB01000002">
    <property type="protein sequence ID" value="RPA32937.1"/>
    <property type="molecule type" value="Genomic_DNA"/>
</dbReference>
<proteinExistence type="predicted"/>
<reference evidence="3" key="3">
    <citation type="submission" date="2018-11" db="EMBL/GenBank/DDBJ databases">
        <authorList>
            <person name="Hwang Y.J."/>
            <person name="Hwang C.Y."/>
        </authorList>
    </citation>
    <scope>NUCLEOTIDE SEQUENCE</scope>
    <source>
        <strain evidence="3">R106</strain>
    </source>
</reference>
<evidence type="ECO:0000313" key="2">
    <source>
        <dbReference type="EMBL" id="AZG35260.1"/>
    </source>
</evidence>
<dbReference type="KEGG" id="spsr:EGC80_10235"/>
<keyword evidence="1" id="KW-0732">Signal</keyword>
<dbReference type="AlphaFoldDB" id="A0A3N4E7N8"/>
<keyword evidence="4" id="KW-1185">Reference proteome</keyword>
<dbReference type="OrthoDB" id="6400311at2"/>
<evidence type="ECO:0000313" key="4">
    <source>
        <dbReference type="Proteomes" id="UP000273778"/>
    </source>
</evidence>
<reference evidence="5" key="2">
    <citation type="submission" date="2018-11" db="EMBL/GenBank/DDBJ databases">
        <title>Shewanella sp. R106.</title>
        <authorList>
            <person name="Hwang Y.J."/>
            <person name="Hwang C.Y."/>
        </authorList>
    </citation>
    <scope>NUCLEOTIDE SEQUENCE [LARGE SCALE GENOMIC DNA]</scope>
    <source>
        <strain evidence="5">R106</strain>
    </source>
</reference>
<sequence>MKKVTVISGLFVTMMSMPTLADSFNVCQQSPESLTCQSYLEGVVDGALMYRNDATANRIDPNDYASRALKFRAGKRYQKAYLNYCSSHVPVKSEIVSALAEQVSLNNVTNSDELESVINSLLDCRPSQQ</sequence>
<gene>
    <name evidence="3" type="ORF">EGC77_06090</name>
    <name evidence="2" type="ORF">EGC80_10235</name>
</gene>
<feature type="chain" id="PRO_5018231637" description="Rap1a immunity protein domain-containing protein" evidence="1">
    <location>
        <begin position="22"/>
        <end position="129"/>
    </location>
</feature>
<evidence type="ECO:0000313" key="3">
    <source>
        <dbReference type="EMBL" id="RPA32937.1"/>
    </source>
</evidence>
<accession>A0A3N4E7N8</accession>
<name>A0A3N4E7N8_9GAMM</name>
<protein>
    <recommendedName>
        <fullName evidence="6">Rap1a immunity protein domain-containing protein</fullName>
    </recommendedName>
</protein>
<evidence type="ECO:0008006" key="6">
    <source>
        <dbReference type="Google" id="ProtNLM"/>
    </source>
</evidence>
<evidence type="ECO:0000313" key="5">
    <source>
        <dbReference type="Proteomes" id="UP000278855"/>
    </source>
</evidence>
<organism evidence="3 5">
    <name type="scientific">Shewanella psychromarinicola</name>
    <dbReference type="NCBI Taxonomy" id="2487742"/>
    <lineage>
        <taxon>Bacteria</taxon>
        <taxon>Pseudomonadati</taxon>
        <taxon>Pseudomonadota</taxon>
        <taxon>Gammaproteobacteria</taxon>
        <taxon>Alteromonadales</taxon>
        <taxon>Shewanellaceae</taxon>
        <taxon>Shewanella</taxon>
    </lineage>
</organism>
<reference evidence="2 4" key="1">
    <citation type="submission" date="2018-11" db="EMBL/GenBank/DDBJ databases">
        <title>Shewanella sp. M2.</title>
        <authorList>
            <person name="Hwang Y.J."/>
            <person name="Hwang C.Y."/>
        </authorList>
    </citation>
    <scope>NUCLEOTIDE SEQUENCE [LARGE SCALE GENOMIC DNA]</scope>
    <source>
        <strain evidence="2 4">M2</strain>
    </source>
</reference>